<proteinExistence type="predicted"/>
<dbReference type="Proteomes" id="UP001250218">
    <property type="component" value="Unassembled WGS sequence"/>
</dbReference>
<keyword evidence="1" id="KW-1133">Transmembrane helix</keyword>
<organism evidence="2 3">
    <name type="scientific">Lactococcus lactis</name>
    <dbReference type="NCBI Taxonomy" id="1358"/>
    <lineage>
        <taxon>Bacteria</taxon>
        <taxon>Bacillati</taxon>
        <taxon>Bacillota</taxon>
        <taxon>Bacilli</taxon>
        <taxon>Lactobacillales</taxon>
        <taxon>Streptococcaceae</taxon>
        <taxon>Lactococcus</taxon>
    </lineage>
</organism>
<reference evidence="2" key="1">
    <citation type="submission" date="2023-03" db="EMBL/GenBank/DDBJ databases">
        <authorList>
            <person name="Shen W."/>
            <person name="Cai J."/>
        </authorList>
    </citation>
    <scope>NUCLEOTIDE SEQUENCE</scope>
    <source>
        <strain evidence="2">Y37</strain>
    </source>
</reference>
<evidence type="ECO:0000313" key="2">
    <source>
        <dbReference type="EMBL" id="MDT2944605.1"/>
    </source>
</evidence>
<dbReference type="EMBL" id="JARQDL010000001">
    <property type="protein sequence ID" value="MDT2944605.1"/>
    <property type="molecule type" value="Genomic_DNA"/>
</dbReference>
<keyword evidence="1" id="KW-0472">Membrane</keyword>
<accession>A0AAW8U9K2</accession>
<evidence type="ECO:0000313" key="3">
    <source>
        <dbReference type="Proteomes" id="UP001250218"/>
    </source>
</evidence>
<dbReference type="RefSeq" id="WP_311792846.1">
    <property type="nucleotide sequence ID" value="NZ_JARQDC010000004.1"/>
</dbReference>
<protein>
    <submittedName>
        <fullName evidence="2">Uncharacterized protein</fullName>
    </submittedName>
</protein>
<evidence type="ECO:0000256" key="1">
    <source>
        <dbReference type="SAM" id="Phobius"/>
    </source>
</evidence>
<keyword evidence="1" id="KW-0812">Transmembrane</keyword>
<comment type="caution">
    <text evidence="2">The sequence shown here is derived from an EMBL/GenBank/DDBJ whole genome shotgun (WGS) entry which is preliminary data.</text>
</comment>
<feature type="transmembrane region" description="Helical" evidence="1">
    <location>
        <begin position="26"/>
        <end position="45"/>
    </location>
</feature>
<name>A0AAW8U9K2_9LACT</name>
<gene>
    <name evidence="2" type="ORF">P7I04_00960</name>
</gene>
<dbReference type="AlphaFoldDB" id="A0AAW8U9K2"/>
<sequence length="72" mass="8292">MIALLILIIVATFLFGVITGFPVANIVLGGIVLVIVLATLKSLLFRNRVKKDAQFDSKYNKHYYRYRKKYDK</sequence>